<comment type="similarity">
    <text evidence="2">Belongs to the TonB family.</text>
</comment>
<dbReference type="InterPro" id="IPR037682">
    <property type="entry name" value="TonB_C"/>
</dbReference>
<dbReference type="Pfam" id="PF05569">
    <property type="entry name" value="Peptidase_M56"/>
    <property type="match status" value="1"/>
</dbReference>
<keyword evidence="13" id="KW-1185">Reference proteome</keyword>
<evidence type="ECO:0000256" key="10">
    <source>
        <dbReference type="SAM" id="Phobius"/>
    </source>
</evidence>
<comment type="subcellular location">
    <subcellularLocation>
        <location evidence="1">Cell inner membrane</location>
        <topology evidence="1">Single-pass membrane protein</topology>
        <orientation evidence="1">Periplasmic side</orientation>
    </subcellularLocation>
</comment>
<feature type="transmembrane region" description="Helical" evidence="10">
    <location>
        <begin position="252"/>
        <end position="272"/>
    </location>
</feature>
<feature type="domain" description="TonB C-terminal" evidence="11">
    <location>
        <begin position="455"/>
        <end position="551"/>
    </location>
</feature>
<keyword evidence="4" id="KW-1003">Cell membrane</keyword>
<dbReference type="PROSITE" id="PS52015">
    <property type="entry name" value="TONB_CTD"/>
    <property type="match status" value="1"/>
</dbReference>
<dbReference type="Proteomes" id="UP001165460">
    <property type="component" value="Unassembled WGS sequence"/>
</dbReference>
<reference evidence="12" key="1">
    <citation type="submission" date="2022-03" db="EMBL/GenBank/DDBJ databases">
        <authorList>
            <person name="Woo C.Y."/>
        </authorList>
    </citation>
    <scope>NUCLEOTIDE SEQUENCE</scope>
    <source>
        <strain evidence="12">CYS-01</strain>
    </source>
</reference>
<dbReference type="PANTHER" id="PTHR33446:SF2">
    <property type="entry name" value="PROTEIN TONB"/>
    <property type="match status" value="1"/>
</dbReference>
<organism evidence="12 13">
    <name type="scientific">Pedobacter montanisoli</name>
    <dbReference type="NCBI Taxonomy" id="2923277"/>
    <lineage>
        <taxon>Bacteria</taxon>
        <taxon>Pseudomonadati</taxon>
        <taxon>Bacteroidota</taxon>
        <taxon>Sphingobacteriia</taxon>
        <taxon>Sphingobacteriales</taxon>
        <taxon>Sphingobacteriaceae</taxon>
        <taxon>Pedobacter</taxon>
    </lineage>
</organism>
<dbReference type="Pfam" id="PF03544">
    <property type="entry name" value="TonB_C"/>
    <property type="match status" value="1"/>
</dbReference>
<evidence type="ECO:0000256" key="2">
    <source>
        <dbReference type="ARBA" id="ARBA00006555"/>
    </source>
</evidence>
<feature type="transmembrane region" description="Helical" evidence="10">
    <location>
        <begin position="92"/>
        <end position="113"/>
    </location>
</feature>
<sequence length="552" mass="62875">MNWSLYLLQINIYLVVFYLLYRTLLAKETYFILNRVFLIAAGILSLCIPFIHFDWFTQQPVTHHISHSVNQFNQFIIETSNANAVEQRKINWWAYIVGIYLLGIVFCLIKLVWQIFAVSKLFKDLKNGSAFSFLGRKAVDENLPHSKTINHHEDVHIKQFHTVDVLLFEIIAIITWFNPVIYAYKHAIKELHEYLADKEAAKIHGDNEAYAMLLLSQAFGLNNNSIAHGFLKKSMVKKRITMLYKQPSAKVAVLKYGLAVPALAFALMLSSARFKNNPQINALTDKLQLAEVEDVLTKVIPPTTPSEKVTIAEYPKASIKNSSEDLSSFYNELSKNLKYPVTSLNKAEEAYMLVRFKVADNKIVHVNTGSAPEDLQLEIVNALNNIPNKLKGGQYIIPVKFKFIKSPAVKFPPPIVKPDKNTTMLPEVVILAPEQDVPEPVYSFVSMENPPSFPGGIEKFYDFLSKNISYPKEAAENNIQGNVFISFVVEKDGSLTDLKVERKLGYGTDEEAIRVLKLSRRWNPGQINQKPVRTKYNIPIKFTLNSYYFTNS</sequence>
<keyword evidence="6 10" id="KW-0812">Transmembrane</keyword>
<evidence type="ECO:0000256" key="3">
    <source>
        <dbReference type="ARBA" id="ARBA00022448"/>
    </source>
</evidence>
<feature type="transmembrane region" description="Helical" evidence="10">
    <location>
        <begin position="6"/>
        <end position="24"/>
    </location>
</feature>
<dbReference type="InterPro" id="IPR051045">
    <property type="entry name" value="TonB-dependent_transducer"/>
</dbReference>
<evidence type="ECO:0000313" key="12">
    <source>
        <dbReference type="EMBL" id="MCJ0742019.1"/>
    </source>
</evidence>
<dbReference type="Gene3D" id="3.30.1150.10">
    <property type="match status" value="1"/>
</dbReference>
<dbReference type="InterPro" id="IPR008756">
    <property type="entry name" value="Peptidase_M56"/>
</dbReference>
<keyword evidence="5" id="KW-0997">Cell inner membrane</keyword>
<feature type="transmembrane region" description="Helical" evidence="10">
    <location>
        <begin position="36"/>
        <end position="53"/>
    </location>
</feature>
<evidence type="ECO:0000256" key="6">
    <source>
        <dbReference type="ARBA" id="ARBA00022692"/>
    </source>
</evidence>
<proteinExistence type="inferred from homology"/>
<dbReference type="SUPFAM" id="SSF74653">
    <property type="entry name" value="TolA/TonB C-terminal domain"/>
    <property type="match status" value="1"/>
</dbReference>
<keyword evidence="8 10" id="KW-1133">Transmembrane helix</keyword>
<keyword evidence="7" id="KW-0653">Protein transport</keyword>
<evidence type="ECO:0000256" key="9">
    <source>
        <dbReference type="ARBA" id="ARBA00023136"/>
    </source>
</evidence>
<feature type="transmembrane region" description="Helical" evidence="10">
    <location>
        <begin position="165"/>
        <end position="184"/>
    </location>
</feature>
<dbReference type="EMBL" id="JALGBH010000001">
    <property type="protein sequence ID" value="MCJ0742019.1"/>
    <property type="molecule type" value="Genomic_DNA"/>
</dbReference>
<evidence type="ECO:0000256" key="4">
    <source>
        <dbReference type="ARBA" id="ARBA00022475"/>
    </source>
</evidence>
<dbReference type="RefSeq" id="WP_243360060.1">
    <property type="nucleotide sequence ID" value="NZ_JALGBH010000001.1"/>
</dbReference>
<evidence type="ECO:0000256" key="7">
    <source>
        <dbReference type="ARBA" id="ARBA00022927"/>
    </source>
</evidence>
<dbReference type="InterPro" id="IPR006260">
    <property type="entry name" value="TonB/TolA_C"/>
</dbReference>
<evidence type="ECO:0000259" key="11">
    <source>
        <dbReference type="PROSITE" id="PS52015"/>
    </source>
</evidence>
<keyword evidence="3" id="KW-0813">Transport</keyword>
<evidence type="ECO:0000256" key="5">
    <source>
        <dbReference type="ARBA" id="ARBA00022519"/>
    </source>
</evidence>
<protein>
    <submittedName>
        <fullName evidence="12">M56 family metallopeptidase</fullName>
    </submittedName>
</protein>
<name>A0ABS9ZVJ7_9SPHI</name>
<keyword evidence="9 10" id="KW-0472">Membrane</keyword>
<dbReference type="PANTHER" id="PTHR33446">
    <property type="entry name" value="PROTEIN TONB-RELATED"/>
    <property type="match status" value="1"/>
</dbReference>
<dbReference type="NCBIfam" id="TIGR01352">
    <property type="entry name" value="tonB_Cterm"/>
    <property type="match status" value="1"/>
</dbReference>
<gene>
    <name evidence="12" type="ORF">MMF97_04780</name>
</gene>
<evidence type="ECO:0000313" key="13">
    <source>
        <dbReference type="Proteomes" id="UP001165460"/>
    </source>
</evidence>
<feature type="transmembrane region" description="Helical" evidence="10">
    <location>
        <begin position="209"/>
        <end position="231"/>
    </location>
</feature>
<accession>A0ABS9ZVJ7</accession>
<comment type="caution">
    <text evidence="12">The sequence shown here is derived from an EMBL/GenBank/DDBJ whole genome shotgun (WGS) entry which is preliminary data.</text>
</comment>
<evidence type="ECO:0000256" key="8">
    <source>
        <dbReference type="ARBA" id="ARBA00022989"/>
    </source>
</evidence>
<evidence type="ECO:0000256" key="1">
    <source>
        <dbReference type="ARBA" id="ARBA00004383"/>
    </source>
</evidence>